<evidence type="ECO:0000256" key="5">
    <source>
        <dbReference type="ARBA" id="ARBA00022982"/>
    </source>
</evidence>
<evidence type="ECO:0000256" key="4">
    <source>
        <dbReference type="ARBA" id="ARBA00022723"/>
    </source>
</evidence>
<dbReference type="GO" id="GO:0009055">
    <property type="term" value="F:electron transfer activity"/>
    <property type="evidence" value="ECO:0007669"/>
    <property type="project" value="InterPro"/>
</dbReference>
<evidence type="ECO:0000256" key="3">
    <source>
        <dbReference type="ARBA" id="ARBA00022485"/>
    </source>
</evidence>
<evidence type="ECO:0000256" key="8">
    <source>
        <dbReference type="RuleBase" id="RU000620"/>
    </source>
</evidence>
<dbReference type="InterPro" id="IPR006311">
    <property type="entry name" value="TAT_signal"/>
</dbReference>
<dbReference type="EMBL" id="JWLZ01000159">
    <property type="protein sequence ID" value="KHT63181.1"/>
    <property type="molecule type" value="Genomic_DNA"/>
</dbReference>
<reference evidence="10 11" key="1">
    <citation type="submission" date="2014-12" db="EMBL/GenBank/DDBJ databases">
        <title>Genome sequencing of Photobacterium gaetbulicola AD005a.</title>
        <authorList>
            <person name="Adrian T.G.S."/>
            <person name="Chan K.G."/>
        </authorList>
    </citation>
    <scope>NUCLEOTIDE SEQUENCE [LARGE SCALE GENOMIC DNA]</scope>
    <source>
        <strain evidence="10 11">AD005a</strain>
    </source>
</reference>
<keyword evidence="7 8" id="KW-0411">Iron-sulfur</keyword>
<protein>
    <recommendedName>
        <fullName evidence="8">High-potential iron-sulfur protein</fullName>
        <shortName evidence="8">HiPIP</shortName>
    </recommendedName>
</protein>
<evidence type="ECO:0000256" key="6">
    <source>
        <dbReference type="ARBA" id="ARBA00023004"/>
    </source>
</evidence>
<dbReference type="Proteomes" id="UP000031278">
    <property type="component" value="Unassembled WGS sequence"/>
</dbReference>
<keyword evidence="6 8" id="KW-0408">Iron</keyword>
<dbReference type="PROSITE" id="PS51373">
    <property type="entry name" value="HIPIP"/>
    <property type="match status" value="1"/>
</dbReference>
<dbReference type="RefSeq" id="WP_039462132.1">
    <property type="nucleotide sequence ID" value="NZ_JWLZ01000159.1"/>
</dbReference>
<dbReference type="InterPro" id="IPR000170">
    <property type="entry name" value="High_potential_FeS_prot"/>
</dbReference>
<dbReference type="PROSITE" id="PS51318">
    <property type="entry name" value="TAT"/>
    <property type="match status" value="1"/>
</dbReference>
<feature type="domain" description="High potential iron-sulfur proteins family profile" evidence="9">
    <location>
        <begin position="34"/>
        <end position="101"/>
    </location>
</feature>
<comment type="function">
    <text evidence="1 8">Specific class of high-redox-potential 4Fe-4S ferredoxins. Functions in anaerobic electron transport in most purple and in some other photosynthetic bacteria and in at least one genus (Paracoccus) of halophilic, denitrifying bacteria.</text>
</comment>
<dbReference type="SUPFAM" id="SSF57652">
    <property type="entry name" value="HIPIP (high potential iron protein)"/>
    <property type="match status" value="1"/>
</dbReference>
<evidence type="ECO:0000256" key="2">
    <source>
        <dbReference type="ARBA" id="ARBA00022448"/>
    </source>
</evidence>
<dbReference type="AlphaFoldDB" id="A0A0B9GWT7"/>
<dbReference type="GO" id="GO:0046872">
    <property type="term" value="F:metal ion binding"/>
    <property type="evidence" value="ECO:0007669"/>
    <property type="project" value="UniProtKB-KW"/>
</dbReference>
<dbReference type="Pfam" id="PF01355">
    <property type="entry name" value="HIPIP"/>
    <property type="match status" value="1"/>
</dbReference>
<evidence type="ECO:0000256" key="7">
    <source>
        <dbReference type="ARBA" id="ARBA00023014"/>
    </source>
</evidence>
<accession>A0A0B9GWT7</accession>
<sequence>MKNTTNRRNFLKLGLASVIGITVGKELLVKPAHASDLPHLTEDDPQAKALQYVHQAADSDKHCGNCALIQGNDGDEWRPCAIFPGKAVNTNGWCSAWVKKP</sequence>
<keyword evidence="3 8" id="KW-0004">4Fe-4S</keyword>
<comment type="similarity">
    <text evidence="8">Belongs to the high-potential iron-sulfur protein (HiPIP) family.</text>
</comment>
<evidence type="ECO:0000259" key="9">
    <source>
        <dbReference type="PROSITE" id="PS51373"/>
    </source>
</evidence>
<name>A0A0B9GWT7_9GAMM</name>
<dbReference type="GO" id="GO:0051539">
    <property type="term" value="F:4 iron, 4 sulfur cluster binding"/>
    <property type="evidence" value="ECO:0007669"/>
    <property type="project" value="UniProtKB-KW"/>
</dbReference>
<proteinExistence type="inferred from homology"/>
<organism evidence="10 11">
    <name type="scientific">Photobacterium gaetbulicola</name>
    <dbReference type="NCBI Taxonomy" id="1295392"/>
    <lineage>
        <taxon>Bacteria</taxon>
        <taxon>Pseudomonadati</taxon>
        <taxon>Pseudomonadota</taxon>
        <taxon>Gammaproteobacteria</taxon>
        <taxon>Vibrionales</taxon>
        <taxon>Vibrionaceae</taxon>
        <taxon>Photobacterium</taxon>
    </lineage>
</organism>
<dbReference type="GO" id="GO:0019646">
    <property type="term" value="P:aerobic electron transport chain"/>
    <property type="evidence" value="ECO:0007669"/>
    <property type="project" value="InterPro"/>
</dbReference>
<keyword evidence="2 8" id="KW-0813">Transport</keyword>
<gene>
    <name evidence="10" type="ORF">RJ45_12200</name>
</gene>
<dbReference type="Gene3D" id="4.10.490.10">
    <property type="entry name" value="High potential iron-sulphur protein"/>
    <property type="match status" value="1"/>
</dbReference>
<evidence type="ECO:0000256" key="1">
    <source>
        <dbReference type="ARBA" id="ARBA00002137"/>
    </source>
</evidence>
<comment type="caution">
    <text evidence="10">The sequence shown here is derived from an EMBL/GenBank/DDBJ whole genome shotgun (WGS) entry which is preliminary data.</text>
</comment>
<dbReference type="InterPro" id="IPR036369">
    <property type="entry name" value="HIPIP_sf"/>
</dbReference>
<comment type="subunit">
    <text evidence="8">Homodimer.</text>
</comment>
<evidence type="ECO:0000313" key="11">
    <source>
        <dbReference type="Proteomes" id="UP000031278"/>
    </source>
</evidence>
<evidence type="ECO:0000313" key="10">
    <source>
        <dbReference type="EMBL" id="KHT63181.1"/>
    </source>
</evidence>
<keyword evidence="4 8" id="KW-0479">Metal-binding</keyword>
<keyword evidence="5 8" id="KW-0249">Electron transport</keyword>